<feature type="transmembrane region" description="Helical" evidence="9">
    <location>
        <begin position="69"/>
        <end position="89"/>
    </location>
</feature>
<feature type="transmembrane region" description="Helical" evidence="9">
    <location>
        <begin position="270"/>
        <end position="289"/>
    </location>
</feature>
<evidence type="ECO:0000259" key="11">
    <source>
        <dbReference type="Pfam" id="PF19040"/>
    </source>
</evidence>
<dbReference type="Gene3D" id="3.40.50.1110">
    <property type="entry name" value="SGNH hydrolase"/>
    <property type="match status" value="1"/>
</dbReference>
<evidence type="ECO:0000256" key="9">
    <source>
        <dbReference type="SAM" id="Phobius"/>
    </source>
</evidence>
<gene>
    <name evidence="12" type="ORF">ACFO3J_28865</name>
</gene>
<evidence type="ECO:0000313" key="13">
    <source>
        <dbReference type="Proteomes" id="UP001595765"/>
    </source>
</evidence>
<evidence type="ECO:0000256" key="5">
    <source>
        <dbReference type="ARBA" id="ARBA00022989"/>
    </source>
</evidence>
<accession>A0ABV8HUR7</accession>
<feature type="transmembrane region" description="Helical" evidence="9">
    <location>
        <begin position="362"/>
        <end position="380"/>
    </location>
</feature>
<reference evidence="13" key="1">
    <citation type="journal article" date="2019" name="Int. J. Syst. Evol. Microbiol.">
        <title>The Global Catalogue of Microorganisms (GCM) 10K type strain sequencing project: providing services to taxonomists for standard genome sequencing and annotation.</title>
        <authorList>
            <consortium name="The Broad Institute Genomics Platform"/>
            <consortium name="The Broad Institute Genome Sequencing Center for Infectious Disease"/>
            <person name="Wu L."/>
            <person name="Ma J."/>
        </authorList>
    </citation>
    <scope>NUCLEOTIDE SEQUENCE [LARGE SCALE GENOMIC DNA]</scope>
    <source>
        <strain evidence="13">CGMCC 4.7237</strain>
    </source>
</reference>
<comment type="subcellular location">
    <subcellularLocation>
        <location evidence="1">Cell membrane</location>
        <topology evidence="1">Multi-pass membrane protein</topology>
    </subcellularLocation>
</comment>
<feature type="transmembrane region" description="Helical" evidence="9">
    <location>
        <begin position="211"/>
        <end position="231"/>
    </location>
</feature>
<dbReference type="InterPro" id="IPR050879">
    <property type="entry name" value="Acyltransferase_3"/>
</dbReference>
<dbReference type="SUPFAM" id="SSF52266">
    <property type="entry name" value="SGNH hydrolase"/>
    <property type="match status" value="1"/>
</dbReference>
<evidence type="ECO:0000256" key="1">
    <source>
        <dbReference type="ARBA" id="ARBA00004651"/>
    </source>
</evidence>
<dbReference type="EC" id="2.3.1.-" evidence="12"/>
<dbReference type="EMBL" id="JBHSBB010000027">
    <property type="protein sequence ID" value="MFC4035451.1"/>
    <property type="molecule type" value="Genomic_DNA"/>
</dbReference>
<dbReference type="InterPro" id="IPR002656">
    <property type="entry name" value="Acyl_transf_3_dom"/>
</dbReference>
<dbReference type="InterPro" id="IPR036514">
    <property type="entry name" value="SGNH_hydro_sf"/>
</dbReference>
<evidence type="ECO:0000256" key="8">
    <source>
        <dbReference type="SAM" id="MobiDB-lite"/>
    </source>
</evidence>
<evidence type="ECO:0000313" key="12">
    <source>
        <dbReference type="EMBL" id="MFC4035451.1"/>
    </source>
</evidence>
<keyword evidence="13" id="KW-1185">Reference proteome</keyword>
<evidence type="ECO:0000256" key="4">
    <source>
        <dbReference type="ARBA" id="ARBA00022692"/>
    </source>
</evidence>
<protein>
    <submittedName>
        <fullName evidence="12">Acyltransferase family protein</fullName>
        <ecNumber evidence="12">2.3.1.-</ecNumber>
    </submittedName>
</protein>
<evidence type="ECO:0000259" key="10">
    <source>
        <dbReference type="Pfam" id="PF01757"/>
    </source>
</evidence>
<feature type="domain" description="Acyltransferase 3" evidence="10">
    <location>
        <begin position="44"/>
        <end position="380"/>
    </location>
</feature>
<feature type="transmembrane region" description="Helical" evidence="9">
    <location>
        <begin position="295"/>
        <end position="318"/>
    </location>
</feature>
<proteinExistence type="predicted"/>
<dbReference type="RefSeq" id="WP_386435418.1">
    <property type="nucleotide sequence ID" value="NZ_JBHSBB010000027.1"/>
</dbReference>
<dbReference type="Proteomes" id="UP001595765">
    <property type="component" value="Unassembled WGS sequence"/>
</dbReference>
<feature type="transmembrane region" description="Helical" evidence="9">
    <location>
        <begin position="400"/>
        <end position="421"/>
    </location>
</feature>
<dbReference type="Pfam" id="PF19040">
    <property type="entry name" value="SGNH"/>
    <property type="match status" value="1"/>
</dbReference>
<sequence>MDAVSPAPAGPARAAEGMPEAPQEPGAAVAAVGGRAAKAPLRLDIQGLRALAVTMVVLSHAGVPHVQGGYIGVDVFFVISGFLITSLLLRELSADGRLSIRKFYARRALRLLPASTIVVVATLGGAWLYLSRVRFSEYVGDALSSTFYVVNLRLAGAGTNYLNADSPPSPFQHFWSLAVEEQFYLIWPLLLLVTWKVTGSLAGASARRRAVLLTVPLVALCAVSFVFNVTLTGTSVSWAYFGSHARFWELGVGALLGMSVSRLERLPRPVAAAMTWTGLGTLVGAALWLDNGTAFPGYWALLPVAGAGLVLAGGCAPVRYGAGLVLSPRPVTWVGGVSYGWYLWHWPLLVILPEAFHHRPTVWFNLACCAVGLALAWLTLRLVENPVRFNGVFRGRPWRALALGAGLSAFATAAALIAAAFPPQIGVGAAAPALRGAVMEAADPQVTLSRLLAAPNDSLPVNMSPKITDVKGELSALYREGCQVAYTSTAQPPCVFGDPHGGRTVVLFGDSHAAQWFPALDPLARQRHWKLVVMTKSSCKVARITTVHETKPYASCDQWRAKAVERIVAMRPALVFAASSDVAQLAHPAKDQQAQWTDGFTRTFQALRPSGARVLAVLDTPWPKNDAVDCAAAHPLDLAVCTSRVAEAIQSPARRTEIRTAAARTGATLLDPEPWLCSPAGICPVVVGDTFVYRDSSHLSTAYAKLLAPLLSQRLTELFGPDLTGHPVS</sequence>
<dbReference type="Pfam" id="PF01757">
    <property type="entry name" value="Acyl_transf_3"/>
    <property type="match status" value="1"/>
</dbReference>
<evidence type="ECO:0000256" key="7">
    <source>
        <dbReference type="ARBA" id="ARBA00023315"/>
    </source>
</evidence>
<dbReference type="PANTHER" id="PTHR23028:SF53">
    <property type="entry name" value="ACYL_TRANSF_3 DOMAIN-CONTAINING PROTEIN"/>
    <property type="match status" value="1"/>
</dbReference>
<feature type="transmembrane region" description="Helical" evidence="9">
    <location>
        <begin position="184"/>
        <end position="204"/>
    </location>
</feature>
<evidence type="ECO:0000256" key="3">
    <source>
        <dbReference type="ARBA" id="ARBA00022679"/>
    </source>
</evidence>
<keyword evidence="7 12" id="KW-0012">Acyltransferase</keyword>
<feature type="transmembrane region" description="Helical" evidence="9">
    <location>
        <begin position="237"/>
        <end position="258"/>
    </location>
</feature>
<dbReference type="PANTHER" id="PTHR23028">
    <property type="entry name" value="ACETYLTRANSFERASE"/>
    <property type="match status" value="1"/>
</dbReference>
<feature type="transmembrane region" description="Helical" evidence="9">
    <location>
        <begin position="330"/>
        <end position="350"/>
    </location>
</feature>
<evidence type="ECO:0000256" key="6">
    <source>
        <dbReference type="ARBA" id="ARBA00023136"/>
    </source>
</evidence>
<keyword evidence="4 9" id="KW-0812">Transmembrane</keyword>
<comment type="caution">
    <text evidence="12">The sequence shown here is derived from an EMBL/GenBank/DDBJ whole genome shotgun (WGS) entry which is preliminary data.</text>
</comment>
<evidence type="ECO:0000256" key="2">
    <source>
        <dbReference type="ARBA" id="ARBA00022475"/>
    </source>
</evidence>
<feature type="domain" description="SGNH" evidence="11">
    <location>
        <begin position="482"/>
        <end position="712"/>
    </location>
</feature>
<feature type="region of interest" description="Disordered" evidence="8">
    <location>
        <begin position="1"/>
        <end position="21"/>
    </location>
</feature>
<name>A0ABV8HUR7_9ACTN</name>
<keyword evidence="3 12" id="KW-0808">Transferase</keyword>
<dbReference type="GO" id="GO:0016746">
    <property type="term" value="F:acyltransferase activity"/>
    <property type="evidence" value="ECO:0007669"/>
    <property type="project" value="UniProtKB-KW"/>
</dbReference>
<feature type="transmembrane region" description="Helical" evidence="9">
    <location>
        <begin position="109"/>
        <end position="130"/>
    </location>
</feature>
<organism evidence="12 13">
    <name type="scientific">Streptomyces polygonati</name>
    <dbReference type="NCBI Taxonomy" id="1617087"/>
    <lineage>
        <taxon>Bacteria</taxon>
        <taxon>Bacillati</taxon>
        <taxon>Actinomycetota</taxon>
        <taxon>Actinomycetes</taxon>
        <taxon>Kitasatosporales</taxon>
        <taxon>Streptomycetaceae</taxon>
        <taxon>Streptomyces</taxon>
    </lineage>
</organism>
<keyword evidence="5 9" id="KW-1133">Transmembrane helix</keyword>
<keyword evidence="2" id="KW-1003">Cell membrane</keyword>
<keyword evidence="6 9" id="KW-0472">Membrane</keyword>
<dbReference type="InterPro" id="IPR043968">
    <property type="entry name" value="SGNH"/>
</dbReference>